<proteinExistence type="predicted"/>
<evidence type="ECO:0000259" key="11">
    <source>
        <dbReference type="SMART" id="SM00387"/>
    </source>
</evidence>
<evidence type="ECO:0000256" key="2">
    <source>
        <dbReference type="ARBA" id="ARBA00022475"/>
    </source>
</evidence>
<evidence type="ECO:0000256" key="8">
    <source>
        <dbReference type="ARBA" id="ARBA00023136"/>
    </source>
</evidence>
<evidence type="ECO:0000313" key="12">
    <source>
        <dbReference type="EMBL" id="MCW1931740.1"/>
    </source>
</evidence>
<keyword evidence="5" id="KW-0418">Kinase</keyword>
<dbReference type="InterPro" id="IPR003594">
    <property type="entry name" value="HATPase_dom"/>
</dbReference>
<dbReference type="PANTHER" id="PTHR24421:SF37">
    <property type="entry name" value="SENSOR HISTIDINE KINASE NARS"/>
    <property type="match status" value="1"/>
</dbReference>
<dbReference type="PANTHER" id="PTHR24421">
    <property type="entry name" value="NITRATE/NITRITE SENSOR PROTEIN NARX-RELATED"/>
    <property type="match status" value="1"/>
</dbReference>
<keyword evidence="8 10" id="KW-0472">Membrane</keyword>
<feature type="coiled-coil region" evidence="9">
    <location>
        <begin position="395"/>
        <end position="430"/>
    </location>
</feature>
<evidence type="ECO:0000256" key="9">
    <source>
        <dbReference type="SAM" id="Coils"/>
    </source>
</evidence>
<evidence type="ECO:0000256" key="7">
    <source>
        <dbReference type="ARBA" id="ARBA00023012"/>
    </source>
</evidence>
<name>A0ABT3GW67_9RHOB</name>
<feature type="transmembrane region" description="Helical" evidence="10">
    <location>
        <begin position="344"/>
        <end position="366"/>
    </location>
</feature>
<evidence type="ECO:0000256" key="6">
    <source>
        <dbReference type="ARBA" id="ARBA00022989"/>
    </source>
</evidence>
<feature type="transmembrane region" description="Helical" evidence="10">
    <location>
        <begin position="20"/>
        <end position="40"/>
    </location>
</feature>
<dbReference type="Proteomes" id="UP001208938">
    <property type="component" value="Unassembled WGS sequence"/>
</dbReference>
<dbReference type="CDD" id="cd16917">
    <property type="entry name" value="HATPase_UhpB-NarQ-NarX-like"/>
    <property type="match status" value="1"/>
</dbReference>
<gene>
    <name evidence="12" type="ORF">OKW52_05550</name>
</gene>
<evidence type="ECO:0000256" key="5">
    <source>
        <dbReference type="ARBA" id="ARBA00022777"/>
    </source>
</evidence>
<keyword evidence="6 10" id="KW-1133">Transmembrane helix</keyword>
<keyword evidence="7" id="KW-0902">Two-component regulatory system</keyword>
<protein>
    <submittedName>
        <fullName evidence="12">ATP-binding protein</fullName>
    </submittedName>
</protein>
<keyword evidence="13" id="KW-1185">Reference proteome</keyword>
<evidence type="ECO:0000256" key="10">
    <source>
        <dbReference type="SAM" id="Phobius"/>
    </source>
</evidence>
<keyword evidence="3" id="KW-0808">Transferase</keyword>
<keyword evidence="12" id="KW-0547">Nucleotide-binding</keyword>
<dbReference type="InterPro" id="IPR036890">
    <property type="entry name" value="HATPase_C_sf"/>
</dbReference>
<feature type="transmembrane region" description="Helical" evidence="10">
    <location>
        <begin position="372"/>
        <end position="392"/>
    </location>
</feature>
<feature type="transmembrane region" description="Helical" evidence="10">
    <location>
        <begin position="257"/>
        <end position="279"/>
    </location>
</feature>
<keyword evidence="12" id="KW-0067">ATP-binding</keyword>
<feature type="transmembrane region" description="Helical" evidence="10">
    <location>
        <begin position="310"/>
        <end position="332"/>
    </location>
</feature>
<dbReference type="GO" id="GO:0005524">
    <property type="term" value="F:ATP binding"/>
    <property type="evidence" value="ECO:0007669"/>
    <property type="project" value="UniProtKB-KW"/>
</dbReference>
<reference evidence="12 13" key="1">
    <citation type="submission" date="2022-10" db="EMBL/GenBank/DDBJ databases">
        <title>Pararhodobacter sp. nov., isolated from marine algae.</title>
        <authorList>
            <person name="Choi B.J."/>
            <person name="Kim J.M."/>
            <person name="Lee J.K."/>
            <person name="Choi D.G."/>
            <person name="Jeon C.O."/>
        </authorList>
    </citation>
    <scope>NUCLEOTIDE SEQUENCE [LARGE SCALE GENOMIC DNA]</scope>
    <source>
        <strain evidence="12 13">ZQ420</strain>
    </source>
</reference>
<dbReference type="Gene3D" id="3.30.565.10">
    <property type="entry name" value="Histidine kinase-like ATPase, C-terminal domain"/>
    <property type="match status" value="1"/>
</dbReference>
<dbReference type="InterPro" id="IPR050482">
    <property type="entry name" value="Sensor_HK_TwoCompSys"/>
</dbReference>
<sequence>MAGQAGTLPARRLRFVAQRLLIHVGVALWIVVLVLALQILPMERYPEVAGTQRIDAAELCLRQSEAQDGACAVTRRSTLPDPISADSDTVATYRINLTVDDRTHLQALLIPRASDSLQVTVNGTVLTPTRDASEPLWHDWNKPTFIGLPAPVLRDGDTTIEIALRRANEGRLALYPFYVGNAAVLQAEWLEQFATGPGTIRMNWATTLIQVLASLALWRMSPRSLGFGWLALTMGAALVFGSEWAFPNLAPQHPLWVAVWCFSIQAMVYFIFRFLLGFFGDPSRMYLRLMHGVIVLNTLVLIVNRPMLGFAPGAIFFAGVAVLALLTLGWLLSLPRRGGKQPHMTLFFMFSLASALAATVWIDAFWPPGTVLAPLGPQAMTILIIGLSWSLLQRFDELRRQRDRLHASLAEQVEQKSAELEATYAALAQQSQRRLITQERQRIMLDLHDGIGGQLVNTLAYMENSGHQDPVLQNAIEDALRDMGLMIDSLHLEDDIPVMLGMIRNRLEPLLHRHKAQFAWQVDATTRLDNQTPSDVLALMRIVQEAISNAVKHSSATVITVQSEDRAIRITDNGCGFDTSKASEALPSDSGLGLRGMRQRAADIGIQLDVRSSGSGTVVHLFW</sequence>
<dbReference type="RefSeq" id="WP_264504831.1">
    <property type="nucleotide sequence ID" value="NZ_JAPDFL010000001.1"/>
</dbReference>
<feature type="transmembrane region" description="Helical" evidence="10">
    <location>
        <begin position="225"/>
        <end position="245"/>
    </location>
</feature>
<evidence type="ECO:0000313" key="13">
    <source>
        <dbReference type="Proteomes" id="UP001208938"/>
    </source>
</evidence>
<dbReference type="Pfam" id="PF02518">
    <property type="entry name" value="HATPase_c"/>
    <property type="match status" value="1"/>
</dbReference>
<comment type="subcellular location">
    <subcellularLocation>
        <location evidence="1">Cell membrane</location>
        <topology evidence="1">Multi-pass membrane protein</topology>
    </subcellularLocation>
</comment>
<dbReference type="SUPFAM" id="SSF55874">
    <property type="entry name" value="ATPase domain of HSP90 chaperone/DNA topoisomerase II/histidine kinase"/>
    <property type="match status" value="1"/>
</dbReference>
<dbReference type="EMBL" id="JAPDFL010000001">
    <property type="protein sequence ID" value="MCW1931740.1"/>
    <property type="molecule type" value="Genomic_DNA"/>
</dbReference>
<comment type="caution">
    <text evidence="12">The sequence shown here is derived from an EMBL/GenBank/DDBJ whole genome shotgun (WGS) entry which is preliminary data.</text>
</comment>
<feature type="transmembrane region" description="Helical" evidence="10">
    <location>
        <begin position="286"/>
        <end position="304"/>
    </location>
</feature>
<evidence type="ECO:0000256" key="1">
    <source>
        <dbReference type="ARBA" id="ARBA00004651"/>
    </source>
</evidence>
<dbReference type="SMART" id="SM00387">
    <property type="entry name" value="HATPase_c"/>
    <property type="match status" value="1"/>
</dbReference>
<evidence type="ECO:0000256" key="4">
    <source>
        <dbReference type="ARBA" id="ARBA00022692"/>
    </source>
</evidence>
<keyword evidence="4 10" id="KW-0812">Transmembrane</keyword>
<evidence type="ECO:0000256" key="3">
    <source>
        <dbReference type="ARBA" id="ARBA00022679"/>
    </source>
</evidence>
<keyword evidence="9" id="KW-0175">Coiled coil</keyword>
<accession>A0ABT3GW67</accession>
<feature type="domain" description="Histidine kinase/HSP90-like ATPase" evidence="11">
    <location>
        <begin position="534"/>
        <end position="623"/>
    </location>
</feature>
<organism evidence="12 13">
    <name type="scientific">Pararhodobacter zhoushanensis</name>
    <dbReference type="NCBI Taxonomy" id="2479545"/>
    <lineage>
        <taxon>Bacteria</taxon>
        <taxon>Pseudomonadati</taxon>
        <taxon>Pseudomonadota</taxon>
        <taxon>Alphaproteobacteria</taxon>
        <taxon>Rhodobacterales</taxon>
        <taxon>Paracoccaceae</taxon>
        <taxon>Pararhodobacter</taxon>
    </lineage>
</organism>
<keyword evidence="2" id="KW-1003">Cell membrane</keyword>